<comment type="caution">
    <text evidence="1">The sequence shown here is derived from an EMBL/GenBank/DDBJ whole genome shotgun (WGS) entry which is preliminary data.</text>
</comment>
<dbReference type="Proteomes" id="UP000886501">
    <property type="component" value="Unassembled WGS sequence"/>
</dbReference>
<evidence type="ECO:0000313" key="2">
    <source>
        <dbReference type="Proteomes" id="UP000886501"/>
    </source>
</evidence>
<evidence type="ECO:0000313" key="1">
    <source>
        <dbReference type="EMBL" id="KAF9643933.1"/>
    </source>
</evidence>
<reference evidence="1" key="1">
    <citation type="submission" date="2019-10" db="EMBL/GenBank/DDBJ databases">
        <authorList>
            <consortium name="DOE Joint Genome Institute"/>
            <person name="Kuo A."/>
            <person name="Miyauchi S."/>
            <person name="Kiss E."/>
            <person name="Drula E."/>
            <person name="Kohler A."/>
            <person name="Sanchez-Garcia M."/>
            <person name="Andreopoulos B."/>
            <person name="Barry K.W."/>
            <person name="Bonito G."/>
            <person name="Buee M."/>
            <person name="Carver A."/>
            <person name="Chen C."/>
            <person name="Cichocki N."/>
            <person name="Clum A."/>
            <person name="Culley D."/>
            <person name="Crous P.W."/>
            <person name="Fauchery L."/>
            <person name="Girlanda M."/>
            <person name="Hayes R."/>
            <person name="Keri Z."/>
            <person name="Labutti K."/>
            <person name="Lipzen A."/>
            <person name="Lombard V."/>
            <person name="Magnuson J."/>
            <person name="Maillard F."/>
            <person name="Morin E."/>
            <person name="Murat C."/>
            <person name="Nolan M."/>
            <person name="Ohm R."/>
            <person name="Pangilinan J."/>
            <person name="Pereira M."/>
            <person name="Perotto S."/>
            <person name="Peter M."/>
            <person name="Riley R."/>
            <person name="Sitrit Y."/>
            <person name="Stielow B."/>
            <person name="Szollosi G."/>
            <person name="Zifcakova L."/>
            <person name="Stursova M."/>
            <person name="Spatafora J.W."/>
            <person name="Tedersoo L."/>
            <person name="Vaario L.-M."/>
            <person name="Yamada A."/>
            <person name="Yan M."/>
            <person name="Wang P."/>
            <person name="Xu J."/>
            <person name="Bruns T."/>
            <person name="Baldrian P."/>
            <person name="Vilgalys R."/>
            <person name="Henrissat B."/>
            <person name="Grigoriev I.V."/>
            <person name="Hibbett D."/>
            <person name="Nagy L.G."/>
            <person name="Martin F.M."/>
        </authorList>
    </citation>
    <scope>NUCLEOTIDE SEQUENCE</scope>
    <source>
        <strain evidence="1">P2</strain>
    </source>
</reference>
<protein>
    <submittedName>
        <fullName evidence="1">Kinase-like protein</fullName>
    </submittedName>
</protein>
<sequence>MTDLEPWAVGDPPTIAVLNAGIESLTASKETVQPNLVKSVFESVIVILTLVRDEMIEEDSFVELAKLCVRTCHVLQTVIEGRDFDDLSGLIRRQIGDLGRTIRHIESVVRERADCVHNLRESYPECTRECIIVWREELLEMLRVFDGDTARGGALEAEHVQGPTDAEPSPAPALVEATSTFPERDRKSEESSFPELAPSSSLDRNLDVLEDAASLVLADSSCTDRDSLNEGDLPPLLPLADTNHPSASLLLLNSDKRALQRLVSRTVSQDELPSLIEMVVSNVKTADIVQCLRGSDAQVFIDVLDEALGNLDFAPRTRRECVKPLYKICAGHTMLPTSLRFELPEYNIDDIRYHGGFSDVVRCEYRGQEVAVKALRVHSNGSQGIVNIFCKEVITWRVLRHPNVLPLLGAIMANNRFAMMSEWMTNGNINQFVTAHPDANRFELLGGVAKGLIHVHSQGMVHGDLKGANILIDGTGRACLADFGLLTIAPDPTSVTSSNSFLQGGTCRWMSPELLDPDNFNLKDNRPTRRSDCYALGMVIYEVLAGRVPFSRHRGYPVVAKILKGERPERPERAGGTWFMDDVWDILERCWKPVPGDRPSIEDVLHCLEKVSSSWTSPSPQTAVVPPTIDPLAWNFDSSTEESVDECEVSSPPQIASPQPSQESPLEVLPCDALGHQGPEVSVDNLSGSGSKEFAEIPDRAPSADAHSRETPVRQRYTRNRRKAPPRSHPTMEVWERDDSGFGGFTEKELYGDHQTLLQWMNNKMKTPWSRRVFFFLP</sequence>
<keyword evidence="2" id="KW-1185">Reference proteome</keyword>
<accession>A0ACB6Z2Z6</accession>
<gene>
    <name evidence="1" type="ORF">BDM02DRAFT_3151021</name>
</gene>
<dbReference type="EMBL" id="MU118174">
    <property type="protein sequence ID" value="KAF9643933.1"/>
    <property type="molecule type" value="Genomic_DNA"/>
</dbReference>
<proteinExistence type="predicted"/>
<organism evidence="1 2">
    <name type="scientific">Thelephora ganbajun</name>
    <name type="common">Ganba fungus</name>
    <dbReference type="NCBI Taxonomy" id="370292"/>
    <lineage>
        <taxon>Eukaryota</taxon>
        <taxon>Fungi</taxon>
        <taxon>Dikarya</taxon>
        <taxon>Basidiomycota</taxon>
        <taxon>Agaricomycotina</taxon>
        <taxon>Agaricomycetes</taxon>
        <taxon>Thelephorales</taxon>
        <taxon>Thelephoraceae</taxon>
        <taxon>Thelephora</taxon>
    </lineage>
</organism>
<name>A0ACB6Z2Z6_THEGA</name>
<reference evidence="1" key="2">
    <citation type="journal article" date="2020" name="Nat. Commun.">
        <title>Large-scale genome sequencing of mycorrhizal fungi provides insights into the early evolution of symbiotic traits.</title>
        <authorList>
            <person name="Miyauchi S."/>
            <person name="Kiss E."/>
            <person name="Kuo A."/>
            <person name="Drula E."/>
            <person name="Kohler A."/>
            <person name="Sanchez-Garcia M."/>
            <person name="Morin E."/>
            <person name="Andreopoulos B."/>
            <person name="Barry K.W."/>
            <person name="Bonito G."/>
            <person name="Buee M."/>
            <person name="Carver A."/>
            <person name="Chen C."/>
            <person name="Cichocki N."/>
            <person name="Clum A."/>
            <person name="Culley D."/>
            <person name="Crous P.W."/>
            <person name="Fauchery L."/>
            <person name="Girlanda M."/>
            <person name="Hayes R.D."/>
            <person name="Keri Z."/>
            <person name="LaButti K."/>
            <person name="Lipzen A."/>
            <person name="Lombard V."/>
            <person name="Magnuson J."/>
            <person name="Maillard F."/>
            <person name="Murat C."/>
            <person name="Nolan M."/>
            <person name="Ohm R.A."/>
            <person name="Pangilinan J."/>
            <person name="Pereira M.F."/>
            <person name="Perotto S."/>
            <person name="Peter M."/>
            <person name="Pfister S."/>
            <person name="Riley R."/>
            <person name="Sitrit Y."/>
            <person name="Stielow J.B."/>
            <person name="Szollosi G."/>
            <person name="Zifcakova L."/>
            <person name="Stursova M."/>
            <person name="Spatafora J.W."/>
            <person name="Tedersoo L."/>
            <person name="Vaario L.M."/>
            <person name="Yamada A."/>
            <person name="Yan M."/>
            <person name="Wang P."/>
            <person name="Xu J."/>
            <person name="Bruns T."/>
            <person name="Baldrian P."/>
            <person name="Vilgalys R."/>
            <person name="Dunand C."/>
            <person name="Henrissat B."/>
            <person name="Grigoriev I.V."/>
            <person name="Hibbett D."/>
            <person name="Nagy L.G."/>
            <person name="Martin F.M."/>
        </authorList>
    </citation>
    <scope>NUCLEOTIDE SEQUENCE</scope>
    <source>
        <strain evidence="1">P2</strain>
    </source>
</reference>